<reference evidence="1 2" key="1">
    <citation type="submission" date="2016-10" db="EMBL/GenBank/DDBJ databases">
        <title>Evaluation of Human, Veterinary and Environmental Mycobacterium chelonae Isolates by Core Genome Phylogenomic Analysis, Targeted Gene Comparison, and Anti-microbial Susceptibility Patterns: A Tale of Mistaken Identities.</title>
        <authorList>
            <person name="Fogelson S.B."/>
            <person name="Camus A.C."/>
            <person name="Lorenz W."/>
            <person name="Vasireddy R."/>
            <person name="Vasireddy S."/>
            <person name="Smith T."/>
            <person name="Brown-Elliott B.A."/>
            <person name="Wallace R.J.Jr."/>
            <person name="Hasan N.A."/>
            <person name="Reischl U."/>
            <person name="Sanchez S."/>
        </authorList>
    </citation>
    <scope>NUCLEOTIDE SEQUENCE [LARGE SCALE GENOMIC DNA]</scope>
    <source>
        <strain evidence="1 2">1559</strain>
    </source>
</reference>
<dbReference type="OrthoDB" id="4569164at2"/>
<dbReference type="InterPro" id="IPR019587">
    <property type="entry name" value="Polyketide_cyclase/dehydratase"/>
</dbReference>
<dbReference type="EMBL" id="MLIK01000024">
    <property type="protein sequence ID" value="OHU19190.1"/>
    <property type="molecule type" value="Genomic_DNA"/>
</dbReference>
<dbReference type="AlphaFoldDB" id="A0A1S1L667"/>
<dbReference type="CDD" id="cd07812">
    <property type="entry name" value="SRPBCC"/>
    <property type="match status" value="1"/>
</dbReference>
<dbReference type="Pfam" id="PF10604">
    <property type="entry name" value="Polyketide_cyc2"/>
    <property type="match status" value="1"/>
</dbReference>
<gene>
    <name evidence="1" type="ORF">BKG76_22250</name>
</gene>
<dbReference type="Gene3D" id="3.30.530.20">
    <property type="match status" value="1"/>
</dbReference>
<evidence type="ECO:0000313" key="1">
    <source>
        <dbReference type="EMBL" id="OHU19190.1"/>
    </source>
</evidence>
<dbReference type="STRING" id="948102.BKG76_22250"/>
<dbReference type="GeneID" id="57169546"/>
<name>A0A1S1L667_9MYCO</name>
<evidence type="ECO:0000313" key="2">
    <source>
        <dbReference type="Proteomes" id="UP000179616"/>
    </source>
</evidence>
<dbReference type="SUPFAM" id="SSF55961">
    <property type="entry name" value="Bet v1-like"/>
    <property type="match status" value="1"/>
</dbReference>
<comment type="caution">
    <text evidence="1">The sequence shown here is derived from an EMBL/GenBank/DDBJ whole genome shotgun (WGS) entry which is preliminary data.</text>
</comment>
<proteinExistence type="predicted"/>
<dbReference type="Proteomes" id="UP000179616">
    <property type="component" value="Unassembled WGS sequence"/>
</dbReference>
<dbReference type="InterPro" id="IPR023393">
    <property type="entry name" value="START-like_dom_sf"/>
</dbReference>
<protein>
    <submittedName>
        <fullName evidence="1">Polyketide cyclase</fullName>
    </submittedName>
</protein>
<dbReference type="RefSeq" id="WP_070939838.1">
    <property type="nucleotide sequence ID" value="NZ_MLIK01000024.1"/>
</dbReference>
<organism evidence="1 2">
    <name type="scientific">Mycobacteroides franklinii</name>
    <dbReference type="NCBI Taxonomy" id="948102"/>
    <lineage>
        <taxon>Bacteria</taxon>
        <taxon>Bacillati</taxon>
        <taxon>Actinomycetota</taxon>
        <taxon>Actinomycetes</taxon>
        <taxon>Mycobacteriales</taxon>
        <taxon>Mycobacteriaceae</taxon>
        <taxon>Mycobacteroides</taxon>
    </lineage>
</organism>
<sequence length="144" mass="15355">MAKANVSKEIAAPQEKVWATISDPARFEEWLTVHTKWKEAPPAQLSKGATMSEILTIMGMANTITFTVDEFDAPNSTTFSGTGMAGAKISFRLTVEPKGDDASIATVDAEFISQMMVGAIGGAIERASTKELNESLDKLATLVA</sequence>
<accession>A0A1S1L667</accession>